<feature type="transmembrane region" description="Helical" evidence="1">
    <location>
        <begin position="12"/>
        <end position="33"/>
    </location>
</feature>
<accession>A0A521EVK2</accession>
<proteinExistence type="predicted"/>
<keyword evidence="1" id="KW-1133">Transmembrane helix</keyword>
<feature type="transmembrane region" description="Helical" evidence="1">
    <location>
        <begin position="45"/>
        <end position="65"/>
    </location>
</feature>
<dbReference type="Proteomes" id="UP000317593">
    <property type="component" value="Unassembled WGS sequence"/>
</dbReference>
<protein>
    <submittedName>
        <fullName evidence="2">Uncharacterized protein</fullName>
    </submittedName>
</protein>
<dbReference type="AlphaFoldDB" id="A0A521EVK2"/>
<evidence type="ECO:0000313" key="3">
    <source>
        <dbReference type="Proteomes" id="UP000317593"/>
    </source>
</evidence>
<keyword evidence="1" id="KW-0812">Transmembrane</keyword>
<sequence>MWKSNSCPKGFSHYNILLFPNTFFVPACWPRLVRGLVTKNERIRIFFFALISNLNQLFFIYIPLLDGQKWCKNHRLNLLRRSESLAAEINEDVIFPIVPTILIALDHSLPLPLLSPFISSSQLPLPFHASPAKAGCWGKLDSPHFVLKKMCPHSRRFLTPLRFVRNDEDAGLMRVALQGRAFLPAPRIVISTGRERSSILKAKCSNCRRLSFLSPKMTLI</sequence>
<keyword evidence="3" id="KW-1185">Reference proteome</keyword>
<organism evidence="2 3">
    <name type="scientific">Fodinibius sediminis</name>
    <dbReference type="NCBI Taxonomy" id="1214077"/>
    <lineage>
        <taxon>Bacteria</taxon>
        <taxon>Pseudomonadati</taxon>
        <taxon>Balneolota</taxon>
        <taxon>Balneolia</taxon>
        <taxon>Balneolales</taxon>
        <taxon>Balneolaceae</taxon>
        <taxon>Fodinibius</taxon>
    </lineage>
</organism>
<keyword evidence="1" id="KW-0472">Membrane</keyword>
<gene>
    <name evidence="2" type="ORF">SAMN06265218_11938</name>
</gene>
<evidence type="ECO:0000313" key="2">
    <source>
        <dbReference type="EMBL" id="SMO87935.1"/>
    </source>
</evidence>
<dbReference type="EMBL" id="FXTH01000019">
    <property type="protein sequence ID" value="SMO87935.1"/>
    <property type="molecule type" value="Genomic_DNA"/>
</dbReference>
<reference evidence="2 3" key="1">
    <citation type="submission" date="2017-05" db="EMBL/GenBank/DDBJ databases">
        <authorList>
            <person name="Varghese N."/>
            <person name="Submissions S."/>
        </authorList>
    </citation>
    <scope>NUCLEOTIDE SEQUENCE [LARGE SCALE GENOMIC DNA]</scope>
    <source>
        <strain evidence="2 3">DSM 21194</strain>
    </source>
</reference>
<evidence type="ECO:0000256" key="1">
    <source>
        <dbReference type="SAM" id="Phobius"/>
    </source>
</evidence>
<name>A0A521EVK2_9BACT</name>